<dbReference type="Proteomes" id="UP000541610">
    <property type="component" value="Unassembled WGS sequence"/>
</dbReference>
<evidence type="ECO:0000313" key="2">
    <source>
        <dbReference type="Proteomes" id="UP000541610"/>
    </source>
</evidence>
<comment type="caution">
    <text evidence="1">The sequence shown here is derived from an EMBL/GenBank/DDBJ whole genome shotgun (WGS) entry which is preliminary data.</text>
</comment>
<sequence length="115" mass="12845">MPPIQKPLLPSGRAVLKHGRSMLCSGNLSYDVNSTLKTPECRRGMGFTQFKRFTPVPIESGVSVGNRGCCESFLLYTFECRPSSSRAAILISLLFAILKRLALPLMMERVKRDRP</sequence>
<evidence type="ECO:0000313" key="1">
    <source>
        <dbReference type="EMBL" id="KAF4691137.1"/>
    </source>
</evidence>
<organism evidence="1 2">
    <name type="scientific">Perkinsus olseni</name>
    <name type="common">Perkinsus atlanticus</name>
    <dbReference type="NCBI Taxonomy" id="32597"/>
    <lineage>
        <taxon>Eukaryota</taxon>
        <taxon>Sar</taxon>
        <taxon>Alveolata</taxon>
        <taxon>Perkinsozoa</taxon>
        <taxon>Perkinsea</taxon>
        <taxon>Perkinsida</taxon>
        <taxon>Perkinsidae</taxon>
        <taxon>Perkinsus</taxon>
    </lineage>
</organism>
<gene>
    <name evidence="1" type="ORF">FOZ60_016125</name>
</gene>
<dbReference type="OrthoDB" id="10339447at2759"/>
<accession>A0A7J6P5L3</accession>
<name>A0A7J6P5L3_PEROL</name>
<reference evidence="1 2" key="1">
    <citation type="submission" date="2020-04" db="EMBL/GenBank/DDBJ databases">
        <title>Perkinsus olseni comparative genomics.</title>
        <authorList>
            <person name="Bogema D.R."/>
        </authorList>
    </citation>
    <scope>NUCLEOTIDE SEQUENCE [LARGE SCALE GENOMIC DNA]</scope>
    <source>
        <strain evidence="1">00978-12</strain>
    </source>
</reference>
<proteinExistence type="predicted"/>
<protein>
    <submittedName>
        <fullName evidence="1">Uncharacterized protein</fullName>
    </submittedName>
</protein>
<dbReference type="AlphaFoldDB" id="A0A7J6P5L3"/>
<dbReference type="EMBL" id="JABANP010000084">
    <property type="protein sequence ID" value="KAF4691137.1"/>
    <property type="molecule type" value="Genomic_DNA"/>
</dbReference>